<dbReference type="OrthoDB" id="7375616at2"/>
<keyword evidence="4" id="KW-1185">Reference proteome</keyword>
<dbReference type="PATRIC" id="fig|1179773.3.peg.4731"/>
<dbReference type="AlphaFoldDB" id="K0JVX9"/>
<feature type="region of interest" description="Disordered" evidence="1">
    <location>
        <begin position="130"/>
        <end position="150"/>
    </location>
</feature>
<dbReference type="Proteomes" id="UP000006281">
    <property type="component" value="Chromosome"/>
</dbReference>
<dbReference type="Gene3D" id="3.10.450.50">
    <property type="match status" value="1"/>
</dbReference>
<reference evidence="3 4" key="1">
    <citation type="journal article" date="2012" name="BMC Genomics">
        <title>Complete genome sequence of Saccharothrix espanaensis DSM 44229T and comparison to the other completely sequenced Pseudonocardiaceae.</title>
        <authorList>
            <person name="Strobel T."/>
            <person name="Al-Dilaimi A."/>
            <person name="Blom J."/>
            <person name="Gessner A."/>
            <person name="Kalinowski J."/>
            <person name="Luzhetska M."/>
            <person name="Puhler A."/>
            <person name="Szczepanowski R."/>
            <person name="Bechthold A."/>
            <person name="Ruckert C."/>
        </authorList>
    </citation>
    <scope>NUCLEOTIDE SEQUENCE [LARGE SCALE GENOMIC DNA]</scope>
    <source>
        <strain evidence="4">ATCC 51144 / DSM 44229 / JCM 9112 / NBRC 15066 / NRRL 15764</strain>
    </source>
</reference>
<evidence type="ECO:0000313" key="3">
    <source>
        <dbReference type="EMBL" id="CCH32000.1"/>
    </source>
</evidence>
<dbReference type="SUPFAM" id="SSF54427">
    <property type="entry name" value="NTF2-like"/>
    <property type="match status" value="1"/>
</dbReference>
<evidence type="ECO:0000259" key="2">
    <source>
        <dbReference type="Pfam" id="PF14534"/>
    </source>
</evidence>
<dbReference type="Pfam" id="PF14534">
    <property type="entry name" value="DUF4440"/>
    <property type="match status" value="1"/>
</dbReference>
<dbReference type="BioCyc" id="SESP1179773:BN6_RS22850-MONOMER"/>
<dbReference type="EMBL" id="HE804045">
    <property type="protein sequence ID" value="CCH32000.1"/>
    <property type="molecule type" value="Genomic_DNA"/>
</dbReference>
<dbReference type="eggNOG" id="COG4319">
    <property type="taxonomic scope" value="Bacteria"/>
</dbReference>
<name>K0JVX9_SACES</name>
<feature type="compositionally biased region" description="Acidic residues" evidence="1">
    <location>
        <begin position="136"/>
        <end position="150"/>
    </location>
</feature>
<dbReference type="InterPro" id="IPR032710">
    <property type="entry name" value="NTF2-like_dom_sf"/>
</dbReference>
<protein>
    <recommendedName>
        <fullName evidence="2">DUF4440 domain-containing protein</fullName>
    </recommendedName>
</protein>
<sequence>MTDRDYTLVTDIEKHQEAFGIAFNSGDAAAVNAMYTEDAVGVWEPGNPLRGQPRRDYLVEFLKVRKPSVEAVVRQQLVVGRTAQLVVEWQMDLLDENGEPESLEGVAIDVLHQGEDGYWRYVVDNPFGVSGPWAAEDTEDTGDTGDTDRT</sequence>
<feature type="domain" description="DUF4440" evidence="2">
    <location>
        <begin position="12"/>
        <end position="120"/>
    </location>
</feature>
<accession>K0JVX9</accession>
<organism evidence="3 4">
    <name type="scientific">Saccharothrix espanaensis (strain ATCC 51144 / DSM 44229 / JCM 9112 / NBRC 15066 / NRRL 15764)</name>
    <dbReference type="NCBI Taxonomy" id="1179773"/>
    <lineage>
        <taxon>Bacteria</taxon>
        <taxon>Bacillati</taxon>
        <taxon>Actinomycetota</taxon>
        <taxon>Actinomycetes</taxon>
        <taxon>Pseudonocardiales</taxon>
        <taxon>Pseudonocardiaceae</taxon>
        <taxon>Saccharothrix</taxon>
    </lineage>
</organism>
<proteinExistence type="predicted"/>
<dbReference type="STRING" id="1179773.BN6_47210"/>
<dbReference type="KEGG" id="sesp:BN6_47210"/>
<evidence type="ECO:0000313" key="4">
    <source>
        <dbReference type="Proteomes" id="UP000006281"/>
    </source>
</evidence>
<dbReference type="HOGENOM" id="CLU_137417_0_0_11"/>
<dbReference type="InterPro" id="IPR027843">
    <property type="entry name" value="DUF4440"/>
</dbReference>
<gene>
    <name evidence="3" type="ordered locus">BN6_47210</name>
</gene>
<evidence type="ECO:0000256" key="1">
    <source>
        <dbReference type="SAM" id="MobiDB-lite"/>
    </source>
</evidence>